<evidence type="ECO:0000313" key="3">
    <source>
        <dbReference type="Proteomes" id="UP001497600"/>
    </source>
</evidence>
<dbReference type="Gene3D" id="3.40.50.720">
    <property type="entry name" value="NAD(P)-binding Rossmann-like Domain"/>
    <property type="match status" value="1"/>
</dbReference>
<dbReference type="Pfam" id="PF00107">
    <property type="entry name" value="ADH_zinc_N"/>
    <property type="match status" value="1"/>
</dbReference>
<organism evidence="2 3">
    <name type="scientific">[Candida] anglica</name>
    <dbReference type="NCBI Taxonomy" id="148631"/>
    <lineage>
        <taxon>Eukaryota</taxon>
        <taxon>Fungi</taxon>
        <taxon>Dikarya</taxon>
        <taxon>Ascomycota</taxon>
        <taxon>Saccharomycotina</taxon>
        <taxon>Pichiomycetes</taxon>
        <taxon>Debaryomycetaceae</taxon>
        <taxon>Kurtzmaniella</taxon>
    </lineage>
</organism>
<dbReference type="Gene3D" id="3.90.180.10">
    <property type="entry name" value="Medium-chain alcohol dehydrogenases, catalytic domain"/>
    <property type="match status" value="1"/>
</dbReference>
<dbReference type="PANTHER" id="PTHR45348">
    <property type="entry name" value="HYPOTHETICAL OXIDOREDUCTASE (EUROFUNG)"/>
    <property type="match status" value="1"/>
</dbReference>
<evidence type="ECO:0000259" key="1">
    <source>
        <dbReference type="SMART" id="SM00829"/>
    </source>
</evidence>
<dbReference type="SUPFAM" id="SSF51735">
    <property type="entry name" value="NAD(P)-binding Rossmann-fold domains"/>
    <property type="match status" value="1"/>
</dbReference>
<dbReference type="Pfam" id="PF08240">
    <property type="entry name" value="ADH_N"/>
    <property type="match status" value="1"/>
</dbReference>
<dbReference type="InterPro" id="IPR047122">
    <property type="entry name" value="Trans-enoyl_RdTase-like"/>
</dbReference>
<dbReference type="Proteomes" id="UP001497600">
    <property type="component" value="Chromosome G"/>
</dbReference>
<reference evidence="2 3" key="1">
    <citation type="submission" date="2024-01" db="EMBL/GenBank/DDBJ databases">
        <authorList>
            <consortium name="Genoscope - CEA"/>
            <person name="William W."/>
        </authorList>
    </citation>
    <scope>NUCLEOTIDE SEQUENCE [LARGE SCALE GENOMIC DNA]</scope>
    <source>
        <strain evidence="2 3">29B2s-10</strain>
    </source>
</reference>
<dbReference type="InterPro" id="IPR013149">
    <property type="entry name" value="ADH-like_C"/>
</dbReference>
<name>A0ABP0EHE5_9ASCO</name>
<dbReference type="SMART" id="SM00829">
    <property type="entry name" value="PKS_ER"/>
    <property type="match status" value="1"/>
</dbReference>
<protein>
    <recommendedName>
        <fullName evidence="1">Enoyl reductase (ER) domain-containing protein</fullName>
    </recommendedName>
</protein>
<dbReference type="InterPro" id="IPR036291">
    <property type="entry name" value="NAD(P)-bd_dom_sf"/>
</dbReference>
<feature type="domain" description="Enoyl reductase (ER)" evidence="1">
    <location>
        <begin position="35"/>
        <end position="358"/>
    </location>
</feature>
<dbReference type="EMBL" id="OZ004259">
    <property type="protein sequence ID" value="CAK7917278.1"/>
    <property type="molecule type" value="Genomic_DNA"/>
</dbReference>
<proteinExistence type="predicted"/>
<keyword evidence="3" id="KW-1185">Reference proteome</keyword>
<dbReference type="InterPro" id="IPR011032">
    <property type="entry name" value="GroES-like_sf"/>
</dbReference>
<dbReference type="PANTHER" id="PTHR45348:SF2">
    <property type="entry name" value="ZINC-TYPE ALCOHOL DEHYDROGENASE-LIKE PROTEIN C2E1P3.01"/>
    <property type="match status" value="1"/>
</dbReference>
<dbReference type="CDD" id="cd08249">
    <property type="entry name" value="enoyl_reductase_like"/>
    <property type="match status" value="1"/>
</dbReference>
<dbReference type="SUPFAM" id="SSF50129">
    <property type="entry name" value="GroES-like"/>
    <property type="match status" value="1"/>
</dbReference>
<gene>
    <name evidence="2" type="ORF">CAAN4_G07712</name>
</gene>
<evidence type="ECO:0000313" key="2">
    <source>
        <dbReference type="EMBL" id="CAK7917278.1"/>
    </source>
</evidence>
<dbReference type="InterPro" id="IPR020843">
    <property type="entry name" value="ER"/>
</dbReference>
<sequence length="361" mass="39698">MTQVQQLVIPTFETGANITREEPPEQLQQALLITAFHEPLAVQSIPIPVLGDHDVLVQNKVVGLNPIDWKGKKYRFGVYNFPWINGRESSGVVVKCGSKVTHLAPNDDVIVSSTSYRDNRTSTFQQYTAIDSRLVWRLPEFLSYEHGATLGVGLVTAGVIMYQSFGFELSTTPQPVNGTILIWGGATVVGIYTIQLAKIAGLRVIAVASLQHQQYLQDLGADVVIDRHLSATEIANLVQERVDYGVDCVSKETSSVVLDILSQRANASGASTTPPLFAGIVGLPKEFPTNVEFREVVIKSFHEDVEYGKRFVDVTTEYIHNRAIQPVRHKSYSGGLHSIGDGLQDLEDIGARAEKYVVSIH</sequence>
<accession>A0ABP0EHE5</accession>
<dbReference type="InterPro" id="IPR013154">
    <property type="entry name" value="ADH-like_N"/>
</dbReference>